<protein>
    <recommendedName>
        <fullName evidence="6">Carbonic anhydrase 2</fullName>
        <ecNumber evidence="2">4.2.1.1</ecNumber>
    </recommendedName>
    <alternativeName>
        <fullName evidence="8">Carbonate dehydratase 2</fullName>
    </alternativeName>
</protein>
<evidence type="ECO:0000313" key="11">
    <source>
        <dbReference type="Proteomes" id="UP001207408"/>
    </source>
</evidence>
<evidence type="ECO:0000256" key="9">
    <source>
        <dbReference type="PIRSR" id="PIRSR601765-1"/>
    </source>
</evidence>
<comment type="catalytic activity">
    <reaction evidence="7">
        <text>hydrogencarbonate + H(+) = CO2 + H2O</text>
        <dbReference type="Rhea" id="RHEA:10748"/>
        <dbReference type="ChEBI" id="CHEBI:15377"/>
        <dbReference type="ChEBI" id="CHEBI:15378"/>
        <dbReference type="ChEBI" id="CHEBI:16526"/>
        <dbReference type="ChEBI" id="CHEBI:17544"/>
        <dbReference type="EC" id="4.2.1.1"/>
    </reaction>
</comment>
<evidence type="ECO:0000256" key="8">
    <source>
        <dbReference type="ARBA" id="ARBA00082533"/>
    </source>
</evidence>
<dbReference type="InterPro" id="IPR036874">
    <property type="entry name" value="Carbonic_anhydrase_sf"/>
</dbReference>
<organism evidence="10 11">
    <name type="scientific">Plebeiibacterium marinum</name>
    <dbReference type="NCBI Taxonomy" id="2992111"/>
    <lineage>
        <taxon>Bacteria</taxon>
        <taxon>Pseudomonadati</taxon>
        <taxon>Bacteroidota</taxon>
        <taxon>Bacteroidia</taxon>
        <taxon>Marinilabiliales</taxon>
        <taxon>Marinilabiliaceae</taxon>
        <taxon>Plebeiibacterium</taxon>
    </lineage>
</organism>
<dbReference type="CDD" id="cd00883">
    <property type="entry name" value="beta_CA_cladeA"/>
    <property type="match status" value="1"/>
</dbReference>
<name>A0AAE3MD28_9BACT</name>
<dbReference type="GO" id="GO:0004089">
    <property type="term" value="F:carbonate dehydratase activity"/>
    <property type="evidence" value="ECO:0007669"/>
    <property type="project" value="UniProtKB-EC"/>
</dbReference>
<evidence type="ECO:0000256" key="5">
    <source>
        <dbReference type="ARBA" id="ARBA00023239"/>
    </source>
</evidence>
<dbReference type="FunFam" id="3.40.1050.10:FF:000001">
    <property type="entry name" value="Carbonic anhydrase"/>
    <property type="match status" value="1"/>
</dbReference>
<dbReference type="PROSITE" id="PS00704">
    <property type="entry name" value="PROK_CO2_ANHYDRASE_1"/>
    <property type="match status" value="1"/>
</dbReference>
<dbReference type="SMART" id="SM00947">
    <property type="entry name" value="Pro_CA"/>
    <property type="match status" value="1"/>
</dbReference>
<dbReference type="EMBL" id="JAPDPI010000014">
    <property type="protein sequence ID" value="MCW3805646.1"/>
    <property type="molecule type" value="Genomic_DNA"/>
</dbReference>
<evidence type="ECO:0000256" key="2">
    <source>
        <dbReference type="ARBA" id="ARBA00012925"/>
    </source>
</evidence>
<comment type="caution">
    <text evidence="10">The sequence shown here is derived from an EMBL/GenBank/DDBJ whole genome shotgun (WGS) entry which is preliminary data.</text>
</comment>
<feature type="binding site" evidence="9">
    <location>
        <position position="44"/>
    </location>
    <ligand>
        <name>Zn(2+)</name>
        <dbReference type="ChEBI" id="CHEBI:29105"/>
    </ligand>
</feature>
<feature type="binding site" evidence="9">
    <location>
        <position position="101"/>
    </location>
    <ligand>
        <name>Zn(2+)</name>
        <dbReference type="ChEBI" id="CHEBI:29105"/>
    </ligand>
</feature>
<comment type="cofactor">
    <cofactor evidence="9">
        <name>Zn(2+)</name>
        <dbReference type="ChEBI" id="CHEBI:29105"/>
    </cofactor>
    <text evidence="9">Binds 1 zinc ion per subunit.</text>
</comment>
<evidence type="ECO:0000256" key="7">
    <source>
        <dbReference type="ARBA" id="ARBA00048348"/>
    </source>
</evidence>
<dbReference type="EC" id="4.2.1.1" evidence="2"/>
<accession>A0AAE3MD28</accession>
<keyword evidence="3 9" id="KW-0479">Metal-binding</keyword>
<evidence type="ECO:0000313" key="10">
    <source>
        <dbReference type="EMBL" id="MCW3805646.1"/>
    </source>
</evidence>
<dbReference type="Gene3D" id="3.40.1050.10">
    <property type="entry name" value="Carbonic anhydrase"/>
    <property type="match status" value="1"/>
</dbReference>
<dbReference type="SUPFAM" id="SSF53056">
    <property type="entry name" value="beta-carbonic anhydrase, cab"/>
    <property type="match status" value="1"/>
</dbReference>
<evidence type="ECO:0000256" key="6">
    <source>
        <dbReference type="ARBA" id="ARBA00039351"/>
    </source>
</evidence>
<proteinExistence type="inferred from homology"/>
<feature type="binding site" evidence="9">
    <location>
        <position position="98"/>
    </location>
    <ligand>
        <name>Zn(2+)</name>
        <dbReference type="ChEBI" id="CHEBI:29105"/>
    </ligand>
</feature>
<dbReference type="InterPro" id="IPR015892">
    <property type="entry name" value="Carbonic_anhydrase_CS"/>
</dbReference>
<sequence>MLSLDHIFAKNKEWVKEKTREDTDYFKNLALGQSPKYLWIGCSDSRVPAAGHTHTEPGDFFVHRNIANQVITNDSNVMSVIKYAVDYLKVKHIVICGHYGCGGIAAAVDNNKDEYLGDWLSGIKDSYKKNSEILNKFDDKEEMLNKLSEINVERQIEKLSNTSIVQHAWERNQELFLHGWIFDLKSGHLKKLMDVKSPY</sequence>
<dbReference type="PANTHER" id="PTHR11002">
    <property type="entry name" value="CARBONIC ANHYDRASE"/>
    <property type="match status" value="1"/>
</dbReference>
<evidence type="ECO:0000256" key="3">
    <source>
        <dbReference type="ARBA" id="ARBA00022723"/>
    </source>
</evidence>
<dbReference type="GO" id="GO:0015976">
    <property type="term" value="P:carbon utilization"/>
    <property type="evidence" value="ECO:0007669"/>
    <property type="project" value="InterPro"/>
</dbReference>
<feature type="binding site" evidence="9">
    <location>
        <position position="42"/>
    </location>
    <ligand>
        <name>Zn(2+)</name>
        <dbReference type="ChEBI" id="CHEBI:29105"/>
    </ligand>
</feature>
<dbReference type="AlphaFoldDB" id="A0AAE3MD28"/>
<keyword evidence="11" id="KW-1185">Reference proteome</keyword>
<dbReference type="Pfam" id="PF00484">
    <property type="entry name" value="Pro_CA"/>
    <property type="match status" value="1"/>
</dbReference>
<comment type="similarity">
    <text evidence="1">Belongs to the beta-class carbonic anhydrase family.</text>
</comment>
<evidence type="ECO:0000256" key="4">
    <source>
        <dbReference type="ARBA" id="ARBA00022833"/>
    </source>
</evidence>
<dbReference type="RefSeq" id="WP_301199016.1">
    <property type="nucleotide sequence ID" value="NZ_JAPDPI010000014.1"/>
</dbReference>
<dbReference type="Proteomes" id="UP001207408">
    <property type="component" value="Unassembled WGS sequence"/>
</dbReference>
<gene>
    <name evidence="10" type="ORF">OM074_08390</name>
</gene>
<keyword evidence="5" id="KW-0456">Lyase</keyword>
<dbReference type="InterPro" id="IPR001765">
    <property type="entry name" value="Carbonic_anhydrase"/>
</dbReference>
<reference evidence="10" key="1">
    <citation type="submission" date="2022-10" db="EMBL/GenBank/DDBJ databases">
        <authorList>
            <person name="Yu W.X."/>
        </authorList>
    </citation>
    <scope>NUCLEOTIDE SEQUENCE</scope>
    <source>
        <strain evidence="10">D04</strain>
    </source>
</reference>
<dbReference type="GO" id="GO:0008270">
    <property type="term" value="F:zinc ion binding"/>
    <property type="evidence" value="ECO:0007669"/>
    <property type="project" value="InterPro"/>
</dbReference>
<dbReference type="PANTHER" id="PTHR11002:SF76">
    <property type="entry name" value="CARBONIC ANHYDRASE"/>
    <property type="match status" value="1"/>
</dbReference>
<keyword evidence="4 9" id="KW-0862">Zinc</keyword>
<evidence type="ECO:0000256" key="1">
    <source>
        <dbReference type="ARBA" id="ARBA00006217"/>
    </source>
</evidence>